<accession>A0A2P6MU92</accession>
<dbReference type="InParanoid" id="A0A2P6MU92"/>
<dbReference type="AlphaFoldDB" id="A0A2P6MU92"/>
<protein>
    <submittedName>
        <fullName evidence="1">Uncharacterized protein</fullName>
    </submittedName>
</protein>
<evidence type="ECO:0000313" key="1">
    <source>
        <dbReference type="EMBL" id="PRP75263.1"/>
    </source>
</evidence>
<dbReference type="EMBL" id="MDYQ01000401">
    <property type="protein sequence ID" value="PRP75263.1"/>
    <property type="molecule type" value="Genomic_DNA"/>
</dbReference>
<evidence type="ECO:0000313" key="2">
    <source>
        <dbReference type="Proteomes" id="UP000241769"/>
    </source>
</evidence>
<dbReference type="Proteomes" id="UP000241769">
    <property type="component" value="Unassembled WGS sequence"/>
</dbReference>
<gene>
    <name evidence="1" type="ORF">PROFUN_15884</name>
</gene>
<name>A0A2P6MU92_9EUKA</name>
<keyword evidence="2" id="KW-1185">Reference proteome</keyword>
<reference evidence="1 2" key="1">
    <citation type="journal article" date="2018" name="Genome Biol. Evol.">
        <title>Multiple Roots of Fruiting Body Formation in Amoebozoa.</title>
        <authorList>
            <person name="Hillmann F."/>
            <person name="Forbes G."/>
            <person name="Novohradska S."/>
            <person name="Ferling I."/>
            <person name="Riege K."/>
            <person name="Groth M."/>
            <person name="Westermann M."/>
            <person name="Marz M."/>
            <person name="Spaller T."/>
            <person name="Winckler T."/>
            <person name="Schaap P."/>
            <person name="Glockner G."/>
        </authorList>
    </citation>
    <scope>NUCLEOTIDE SEQUENCE [LARGE SCALE GENOMIC DNA]</scope>
    <source>
        <strain evidence="1 2">Jena</strain>
    </source>
</reference>
<organism evidence="1 2">
    <name type="scientific">Planoprotostelium fungivorum</name>
    <dbReference type="NCBI Taxonomy" id="1890364"/>
    <lineage>
        <taxon>Eukaryota</taxon>
        <taxon>Amoebozoa</taxon>
        <taxon>Evosea</taxon>
        <taxon>Variosea</taxon>
        <taxon>Cavosteliida</taxon>
        <taxon>Cavosteliaceae</taxon>
        <taxon>Planoprotostelium</taxon>
    </lineage>
</organism>
<sequence length="195" mass="23133">MTDWFKNWSLAIQLQQIHQRKPSISTLLNIQCYENIFVENVCKLRESQQRTLTELKAKLLLDRQGPQNDPQIFSDILDPRNGPLWKTVIELEENISRKPKPILRIQPIWRCIVMQRRSLCQDKSKRHQLVEAKDLQRQTRLGDCLSTISVLMLRCNRDTRTNKMARQDQDKTSNFLSRQIQNLQDKTETQIFMSL</sequence>
<proteinExistence type="predicted"/>
<comment type="caution">
    <text evidence="1">The sequence shown here is derived from an EMBL/GenBank/DDBJ whole genome shotgun (WGS) entry which is preliminary data.</text>
</comment>